<evidence type="ECO:0000313" key="13">
    <source>
        <dbReference type="Proteomes" id="UP000509702"/>
    </source>
</evidence>
<dbReference type="PIRSF" id="PIRSF001589">
    <property type="entry name" value="Asn_synthetase_glu-h"/>
    <property type="match status" value="1"/>
</dbReference>
<dbReference type="InterPro" id="IPR017932">
    <property type="entry name" value="GATase_2_dom"/>
</dbReference>
<evidence type="ECO:0000313" key="12">
    <source>
        <dbReference type="EMBL" id="QKS48993.1"/>
    </source>
</evidence>
<evidence type="ECO:0000256" key="3">
    <source>
        <dbReference type="ARBA" id="ARBA00012737"/>
    </source>
</evidence>
<feature type="binding site" evidence="9">
    <location>
        <position position="105"/>
    </location>
    <ligand>
        <name>L-glutamine</name>
        <dbReference type="ChEBI" id="CHEBI:58359"/>
    </ligand>
</feature>
<dbReference type="SUPFAM" id="SSF52402">
    <property type="entry name" value="Adenine nucleotide alpha hydrolases-like"/>
    <property type="match status" value="1"/>
</dbReference>
<keyword evidence="12" id="KW-0614">Plasmid</keyword>
<dbReference type="PROSITE" id="PS51278">
    <property type="entry name" value="GATASE_TYPE_2"/>
    <property type="match status" value="1"/>
</dbReference>
<evidence type="ECO:0000256" key="10">
    <source>
        <dbReference type="PIRSR" id="PIRSR001589-3"/>
    </source>
</evidence>
<keyword evidence="12" id="KW-0436">Ligase</keyword>
<dbReference type="Pfam" id="PF00733">
    <property type="entry name" value="Asn_synthase"/>
    <property type="match status" value="1"/>
</dbReference>
<dbReference type="Gene3D" id="3.40.50.620">
    <property type="entry name" value="HUPs"/>
    <property type="match status" value="2"/>
</dbReference>
<dbReference type="KEGG" id="aoz:HUE56_00315"/>
<dbReference type="PANTHER" id="PTHR43284:SF1">
    <property type="entry name" value="ASPARAGINE SYNTHETASE"/>
    <property type="match status" value="1"/>
</dbReference>
<evidence type="ECO:0000256" key="7">
    <source>
        <dbReference type="ARBA" id="ARBA00048741"/>
    </source>
</evidence>
<accession>A0A6N1ABQ3</accession>
<dbReference type="SUPFAM" id="SSF56235">
    <property type="entry name" value="N-terminal nucleophile aminohydrolases (Ntn hydrolases)"/>
    <property type="match status" value="1"/>
</dbReference>
<geneLocation type="plasmid" evidence="12 13">
    <name>unnamed1</name>
</geneLocation>
<dbReference type="InterPro" id="IPR006426">
    <property type="entry name" value="Asn_synth_AEB"/>
</dbReference>
<feature type="active site" description="For GATase activity" evidence="8">
    <location>
        <position position="2"/>
    </location>
</feature>
<organism evidence="12 13">
    <name type="scientific">Azospirillum oryzae</name>
    <dbReference type="NCBI Taxonomy" id="286727"/>
    <lineage>
        <taxon>Bacteria</taxon>
        <taxon>Pseudomonadati</taxon>
        <taxon>Pseudomonadota</taxon>
        <taxon>Alphaproteobacteria</taxon>
        <taxon>Rhodospirillales</taxon>
        <taxon>Azospirillaceae</taxon>
        <taxon>Azospirillum</taxon>
    </lineage>
</organism>
<protein>
    <recommendedName>
        <fullName evidence="3">asparagine synthase (glutamine-hydrolyzing)</fullName>
        <ecNumber evidence="3">6.3.5.4</ecNumber>
    </recommendedName>
</protein>
<evidence type="ECO:0000256" key="2">
    <source>
        <dbReference type="ARBA" id="ARBA00005752"/>
    </source>
</evidence>
<evidence type="ECO:0000256" key="5">
    <source>
        <dbReference type="ARBA" id="ARBA00022840"/>
    </source>
</evidence>
<feature type="binding site" evidence="9">
    <location>
        <position position="298"/>
    </location>
    <ligand>
        <name>ATP</name>
        <dbReference type="ChEBI" id="CHEBI:30616"/>
    </ligand>
</feature>
<dbReference type="RefSeq" id="WP_149201808.1">
    <property type="nucleotide sequence ID" value="NZ_BSOV01000088.1"/>
</dbReference>
<dbReference type="Pfam" id="PF13537">
    <property type="entry name" value="GATase_7"/>
    <property type="match status" value="1"/>
</dbReference>
<dbReference type="InterPro" id="IPR029055">
    <property type="entry name" value="Ntn_hydrolases_N"/>
</dbReference>
<keyword evidence="5 9" id="KW-0067">ATP-binding</keyword>
<dbReference type="InterPro" id="IPR051786">
    <property type="entry name" value="ASN_synthetase/amidase"/>
</dbReference>
<feature type="site" description="Important for beta-aspartyl-AMP intermediate formation" evidence="10">
    <location>
        <position position="373"/>
    </location>
</feature>
<evidence type="ECO:0000256" key="9">
    <source>
        <dbReference type="PIRSR" id="PIRSR001589-2"/>
    </source>
</evidence>
<gene>
    <name evidence="12" type="primary">asnB</name>
    <name evidence="12" type="ORF">HUE56_00315</name>
</gene>
<dbReference type="EMBL" id="CP054615">
    <property type="protein sequence ID" value="QKS48993.1"/>
    <property type="molecule type" value="Genomic_DNA"/>
</dbReference>
<reference evidence="12 13" key="1">
    <citation type="submission" date="2020-06" db="EMBL/GenBank/DDBJ databases">
        <title>Complete genome of Azosprillum oryzae KACC14407.</title>
        <authorList>
            <person name="Kim M."/>
            <person name="Park Y.-J."/>
            <person name="Shin J.-H."/>
        </authorList>
    </citation>
    <scope>NUCLEOTIDE SEQUENCE [LARGE SCALE GENOMIC DNA]</scope>
    <source>
        <strain evidence="12 13">KACC 14407</strain>
        <plasmid evidence="12 13">unnamed1</plasmid>
    </source>
</reference>
<name>A0A6N1ABQ3_9PROT</name>
<dbReference type="NCBIfam" id="TIGR01536">
    <property type="entry name" value="asn_synth_AEB"/>
    <property type="match status" value="1"/>
</dbReference>
<comment type="pathway">
    <text evidence="1">Amino-acid biosynthesis; L-asparagine biosynthesis; L-asparagine from L-aspartate (L-Gln route): step 1/1.</text>
</comment>
<dbReference type="GO" id="GO:0004066">
    <property type="term" value="F:asparagine synthase (glutamine-hydrolyzing) activity"/>
    <property type="evidence" value="ECO:0007669"/>
    <property type="project" value="UniProtKB-EC"/>
</dbReference>
<dbReference type="CDD" id="cd00712">
    <property type="entry name" value="AsnB"/>
    <property type="match status" value="1"/>
</dbReference>
<keyword evidence="4 9" id="KW-0547">Nucleotide-binding</keyword>
<dbReference type="PANTHER" id="PTHR43284">
    <property type="entry name" value="ASPARAGINE SYNTHETASE (GLUTAMINE-HYDROLYZING)"/>
    <property type="match status" value="1"/>
</dbReference>
<dbReference type="Gene3D" id="3.60.20.10">
    <property type="entry name" value="Glutamine Phosphoribosylpyrophosphate, subunit 1, domain 1"/>
    <property type="match status" value="1"/>
</dbReference>
<comment type="catalytic activity">
    <reaction evidence="7">
        <text>L-aspartate + L-glutamine + ATP + H2O = L-asparagine + L-glutamate + AMP + diphosphate + H(+)</text>
        <dbReference type="Rhea" id="RHEA:12228"/>
        <dbReference type="ChEBI" id="CHEBI:15377"/>
        <dbReference type="ChEBI" id="CHEBI:15378"/>
        <dbReference type="ChEBI" id="CHEBI:29985"/>
        <dbReference type="ChEBI" id="CHEBI:29991"/>
        <dbReference type="ChEBI" id="CHEBI:30616"/>
        <dbReference type="ChEBI" id="CHEBI:33019"/>
        <dbReference type="ChEBI" id="CHEBI:58048"/>
        <dbReference type="ChEBI" id="CHEBI:58359"/>
        <dbReference type="ChEBI" id="CHEBI:456215"/>
        <dbReference type="EC" id="6.3.5.4"/>
    </reaction>
</comment>
<evidence type="ECO:0000256" key="8">
    <source>
        <dbReference type="PIRSR" id="PIRSR001589-1"/>
    </source>
</evidence>
<dbReference type="GO" id="GO:0005524">
    <property type="term" value="F:ATP binding"/>
    <property type="evidence" value="ECO:0007669"/>
    <property type="project" value="UniProtKB-KW"/>
</dbReference>
<dbReference type="CDD" id="cd01991">
    <property type="entry name" value="Asn_synthase_B_C"/>
    <property type="match status" value="1"/>
</dbReference>
<keyword evidence="6 8" id="KW-0315">Glutamine amidotransferase</keyword>
<keyword evidence="13" id="KW-1185">Reference proteome</keyword>
<dbReference type="GO" id="GO:0006529">
    <property type="term" value="P:asparagine biosynthetic process"/>
    <property type="evidence" value="ECO:0007669"/>
    <property type="project" value="UniProtKB-KW"/>
</dbReference>
<sequence length="645" mass="71408">MCGFAGFAGPGGERDLAVMTSIIRHRGPDDDGVYADRGQADHAGALPVHLGFRRLAIIDIEGGHQPMATADGDLVIVYNGEIYNAPELRRALEQAGHRFVTDHSDTEVLLHGYREWGLDMLERLNGMFAFCLHDRRRGRLVFGRDRFGKKPLFYAETADGLVFASEATAVLSHPSVPDGLDRTALVKYFAYGFIPAPLTAHAAVRKLPGGCSMVYDLTSRRLSVSRYWEYRMVVDDQPPGGPDQWAEELRELLDRAVERRMLSDVPVGFFLSGGIDSAAIVALAARHRDPASMKTFTIGFDEPSFDESGYAADAARHYGTDHACRTLNLDTAAGMLPELLGRLDDPIADPSILPTHLLSRFARERVTVALTGDGGDELFAGYDTFDALRTARLYHHAVPRPLHRLAEAVAHRLPRSDRNMSFDFKLRRALRGLGHRPAHWMPAWLGPASVEEVSRLFGTDLSADELYDEADALWRSGASRHDVDRSIEFYGRFYLGENLLIKADRASMFCSLETRSPFLDRDLVAFVSRLPAGVKLQPNGIRGGTRKWILKKAMAPLLPPAILSRPKKGFGIPLSRWLRHLPQPPLETAARIGVDGAWLAARWDEHRSGRADHRGLLWAWTALATALDRPAKTPAPPLAPMETAA</sequence>
<dbReference type="OrthoDB" id="9763290at2"/>
<keyword evidence="8" id="KW-0028">Amino-acid biosynthesis</keyword>
<keyword evidence="8" id="KW-0061">Asparagine biosynthesis</keyword>
<dbReference type="GO" id="GO:0005829">
    <property type="term" value="C:cytosol"/>
    <property type="evidence" value="ECO:0007669"/>
    <property type="project" value="TreeGrafter"/>
</dbReference>
<dbReference type="EC" id="6.3.5.4" evidence="3"/>
<evidence type="ECO:0000256" key="6">
    <source>
        <dbReference type="ARBA" id="ARBA00022962"/>
    </source>
</evidence>
<evidence type="ECO:0000259" key="11">
    <source>
        <dbReference type="PROSITE" id="PS51278"/>
    </source>
</evidence>
<evidence type="ECO:0000256" key="4">
    <source>
        <dbReference type="ARBA" id="ARBA00022741"/>
    </source>
</evidence>
<proteinExistence type="inferred from homology"/>
<dbReference type="InterPro" id="IPR033738">
    <property type="entry name" value="AsnB_N"/>
</dbReference>
<dbReference type="Proteomes" id="UP000509702">
    <property type="component" value="Plasmid unnamed1"/>
</dbReference>
<feature type="domain" description="Glutamine amidotransferase type-2" evidence="11">
    <location>
        <begin position="2"/>
        <end position="218"/>
    </location>
</feature>
<comment type="similarity">
    <text evidence="2">Belongs to the asparagine synthetase family.</text>
</comment>
<dbReference type="InterPro" id="IPR014729">
    <property type="entry name" value="Rossmann-like_a/b/a_fold"/>
</dbReference>
<dbReference type="AlphaFoldDB" id="A0A6N1ABQ3"/>
<dbReference type="InterPro" id="IPR001962">
    <property type="entry name" value="Asn_synthase"/>
</dbReference>
<evidence type="ECO:0000256" key="1">
    <source>
        <dbReference type="ARBA" id="ARBA00005187"/>
    </source>
</evidence>